<evidence type="ECO:0000313" key="3">
    <source>
        <dbReference type="Proteomes" id="UP000028492"/>
    </source>
</evidence>
<dbReference type="RefSeq" id="WP_016334075.1">
    <property type="nucleotide sequence ID" value="NZ_CP008953.1"/>
</dbReference>
<evidence type="ECO:0000313" key="2">
    <source>
        <dbReference type="EMBL" id="AIG76965.1"/>
    </source>
</evidence>
<dbReference type="eggNOG" id="ENOG502ZRKY">
    <property type="taxonomic scope" value="Bacteria"/>
</dbReference>
<organism evidence="2 3">
    <name type="scientific">Amycolatopsis japonica</name>
    <dbReference type="NCBI Taxonomy" id="208439"/>
    <lineage>
        <taxon>Bacteria</taxon>
        <taxon>Bacillati</taxon>
        <taxon>Actinomycetota</taxon>
        <taxon>Actinomycetes</taxon>
        <taxon>Pseudonocardiales</taxon>
        <taxon>Pseudonocardiaceae</taxon>
        <taxon>Amycolatopsis</taxon>
        <taxon>Amycolatopsis japonica group</taxon>
    </lineage>
</organism>
<reference evidence="2 3" key="1">
    <citation type="journal article" date="2014" name="J. Biotechnol.">
        <title>Complete genome sequence of the actinobacterium Amycolatopsis japonica MG417-CF17(T) (=DSM 44213T) producing (S,S)-N,N'-ethylenediaminedisuccinic acid.</title>
        <authorList>
            <person name="Stegmann E."/>
            <person name="Albersmeier A."/>
            <person name="Spohn M."/>
            <person name="Gert H."/>
            <person name="Weber T."/>
            <person name="Wohlleben W."/>
            <person name="Kalinowski J."/>
            <person name="Ruckert C."/>
        </authorList>
    </citation>
    <scope>NUCLEOTIDE SEQUENCE [LARGE SCALE GENOMIC DNA]</scope>
    <source>
        <strain evidence="3">MG417-CF17 (DSM 44213)</strain>
    </source>
</reference>
<dbReference type="EMBL" id="CP008953">
    <property type="protein sequence ID" value="AIG76965.1"/>
    <property type="molecule type" value="Genomic_DNA"/>
</dbReference>
<sequence>MKTDEQTDPASPQATAPASTELPPTAPCTVVWCGGRPYVLENSAGHHRWMGTDHRGRPVALTSADLQRRGWTHTRAS</sequence>
<evidence type="ECO:0000256" key="1">
    <source>
        <dbReference type="SAM" id="MobiDB-lite"/>
    </source>
</evidence>
<proteinExistence type="predicted"/>
<protein>
    <submittedName>
        <fullName evidence="2">Uncharacterized protein</fullName>
    </submittedName>
</protein>
<name>A0A075V2N4_9PSEU</name>
<accession>A0A075V2N4</accession>
<dbReference type="KEGG" id="aja:AJAP_20520"/>
<keyword evidence="3" id="KW-1185">Reference proteome</keyword>
<gene>
    <name evidence="2" type="ORF">AJAP_20520</name>
</gene>
<dbReference type="Proteomes" id="UP000028492">
    <property type="component" value="Chromosome"/>
</dbReference>
<feature type="compositionally biased region" description="Low complexity" evidence="1">
    <location>
        <begin position="8"/>
        <end position="20"/>
    </location>
</feature>
<dbReference type="STRING" id="208439.AJAP_20520"/>
<dbReference type="HOGENOM" id="CLU_198023_0_0_11"/>
<dbReference type="AlphaFoldDB" id="A0A075V2N4"/>
<feature type="region of interest" description="Disordered" evidence="1">
    <location>
        <begin position="1"/>
        <end position="25"/>
    </location>
</feature>